<feature type="region of interest" description="Disordered" evidence="1">
    <location>
        <begin position="82"/>
        <end position="106"/>
    </location>
</feature>
<name>A0A5C5GG05_9RHOB</name>
<dbReference type="GO" id="GO:0019068">
    <property type="term" value="P:virion assembly"/>
    <property type="evidence" value="ECO:0007669"/>
    <property type="project" value="InterPro"/>
</dbReference>
<comment type="caution">
    <text evidence="2">The sequence shown here is derived from an EMBL/GenBank/DDBJ whole genome shotgun (WGS) entry which is preliminary data.</text>
</comment>
<keyword evidence="3" id="KW-1185">Reference proteome</keyword>
<protein>
    <submittedName>
        <fullName evidence="2">Uncharacterized protein</fullName>
    </submittedName>
</protein>
<dbReference type="InterPro" id="IPR008018">
    <property type="entry name" value="Phage_tail_attach_FII"/>
</dbReference>
<evidence type="ECO:0000313" key="2">
    <source>
        <dbReference type="EMBL" id="TNY32919.1"/>
    </source>
</evidence>
<evidence type="ECO:0000256" key="1">
    <source>
        <dbReference type="SAM" id="MobiDB-lite"/>
    </source>
</evidence>
<dbReference type="EMBL" id="VFFF01000001">
    <property type="protein sequence ID" value="TNY32919.1"/>
    <property type="molecule type" value="Genomic_DNA"/>
</dbReference>
<dbReference type="RefSeq" id="WP_140193602.1">
    <property type="nucleotide sequence ID" value="NZ_CP065915.1"/>
</dbReference>
<dbReference type="Proteomes" id="UP000314011">
    <property type="component" value="Unassembled WGS sequence"/>
</dbReference>
<dbReference type="OrthoDB" id="8410231at2"/>
<reference evidence="2 3" key="1">
    <citation type="submission" date="2019-06" db="EMBL/GenBank/DDBJ databases">
        <title>Genome of new Rhodobacteraceae sp. SM1903.</title>
        <authorList>
            <person name="Ren X."/>
        </authorList>
    </citation>
    <scope>NUCLEOTIDE SEQUENCE [LARGE SCALE GENOMIC DNA]</scope>
    <source>
        <strain evidence="2 3">SM1903</strain>
    </source>
</reference>
<accession>A0A5C5GG05</accession>
<proteinExistence type="predicted"/>
<organism evidence="2 3">
    <name type="scientific">Pelagovum pacificum</name>
    <dbReference type="NCBI Taxonomy" id="2588711"/>
    <lineage>
        <taxon>Bacteria</taxon>
        <taxon>Pseudomonadati</taxon>
        <taxon>Pseudomonadota</taxon>
        <taxon>Alphaproteobacteria</taxon>
        <taxon>Rhodobacterales</taxon>
        <taxon>Paracoccaceae</taxon>
        <taxon>Pelagovum</taxon>
    </lineage>
</organism>
<evidence type="ECO:0000313" key="3">
    <source>
        <dbReference type="Proteomes" id="UP000314011"/>
    </source>
</evidence>
<sequence length="106" mass="11152">MSAFSVAVNTMFTGPHHAESATYTPQVGDPVACRVIRRAPTEDFGIGRGRVSVAGVTFLVRKSEVASPRAGDVITAAGEQRTVDGSPELDPKGLIWTIDTRPGPTS</sequence>
<dbReference type="Pfam" id="PF05354">
    <property type="entry name" value="Phage_attach"/>
    <property type="match status" value="1"/>
</dbReference>
<dbReference type="AlphaFoldDB" id="A0A5C5GG05"/>
<gene>
    <name evidence="2" type="ORF">FHY64_06480</name>
</gene>